<dbReference type="PANTHER" id="PTHR12631:SF10">
    <property type="entry name" value="BETA-XYLOSIDASE-LIKE PROTEIN-RELATED"/>
    <property type="match status" value="1"/>
</dbReference>
<accession>A0A3B0U6N0</accession>
<organism evidence="1">
    <name type="scientific">hydrothermal vent metagenome</name>
    <dbReference type="NCBI Taxonomy" id="652676"/>
    <lineage>
        <taxon>unclassified sequences</taxon>
        <taxon>metagenomes</taxon>
        <taxon>ecological metagenomes</taxon>
    </lineage>
</organism>
<proteinExistence type="predicted"/>
<gene>
    <name evidence="1" type="ORF">MNBD_BACTEROID06-1061</name>
</gene>
<protein>
    <recommendedName>
        <fullName evidence="2">Glycoside hydrolase family 5 domain-containing protein</fullName>
    </recommendedName>
</protein>
<evidence type="ECO:0008006" key="2">
    <source>
        <dbReference type="Google" id="ProtNLM"/>
    </source>
</evidence>
<dbReference type="AlphaFoldDB" id="A0A3B0U6N0"/>
<name>A0A3B0U6N0_9ZZZZ</name>
<dbReference type="GO" id="GO:0004553">
    <property type="term" value="F:hydrolase activity, hydrolyzing O-glycosyl compounds"/>
    <property type="evidence" value="ECO:0007669"/>
    <property type="project" value="TreeGrafter"/>
</dbReference>
<dbReference type="SUPFAM" id="SSF51445">
    <property type="entry name" value="(Trans)glycosidases"/>
    <property type="match status" value="1"/>
</dbReference>
<sequence length="354" mass="40837">MNHVFRVTLLFLIVSCSKTEVKPIEDLDFSLNYLKLGISFPPVANQEQRDFAAPLLSELNVGFIRIAEDWTLREPTQGNFNWAPLDDRINWALDNKLKVLLTIQSNGPDWACAALQNDNSCVYNNTAEFKNYVEILLQRYVGKIEKIQFGNEWQSDFWYIGTEQEFTEASNILFQAVQTYSPNTKMVLGGFTAISLRFLAGCNGKIASFYDDEGVFYDQAFLDANCGGQEFQSTSNRIQYVMDNALYDEIDIHLYDDVENWDEYYINFKEMTTKPIIVSEFGGPNMNYETYSDTFQADRLYEYIKKLDSLQIKEAYYFKLVEGTANPAHAKSGLIRESDLEKKESFTMFKSFTN</sequence>
<dbReference type="InterPro" id="IPR017853">
    <property type="entry name" value="GH"/>
</dbReference>
<dbReference type="EMBL" id="UOES01000114">
    <property type="protein sequence ID" value="VAW26555.1"/>
    <property type="molecule type" value="Genomic_DNA"/>
</dbReference>
<dbReference type="Gene3D" id="3.20.20.80">
    <property type="entry name" value="Glycosidases"/>
    <property type="match status" value="1"/>
</dbReference>
<dbReference type="InterPro" id="IPR051923">
    <property type="entry name" value="Glycosyl_Hydrolase_39"/>
</dbReference>
<reference evidence="1" key="1">
    <citation type="submission" date="2018-06" db="EMBL/GenBank/DDBJ databases">
        <authorList>
            <person name="Zhirakovskaya E."/>
        </authorList>
    </citation>
    <scope>NUCLEOTIDE SEQUENCE</scope>
</reference>
<evidence type="ECO:0000313" key="1">
    <source>
        <dbReference type="EMBL" id="VAW26555.1"/>
    </source>
</evidence>
<dbReference type="PANTHER" id="PTHR12631">
    <property type="entry name" value="ALPHA-L-IDURONIDASE"/>
    <property type="match status" value="1"/>
</dbReference>